<evidence type="ECO:0000256" key="1">
    <source>
        <dbReference type="SAM" id="MobiDB-lite"/>
    </source>
</evidence>
<name>A0ABM3U078_BALAC</name>
<dbReference type="RefSeq" id="XP_057407751.1">
    <property type="nucleotide sequence ID" value="XM_057551768.1"/>
</dbReference>
<evidence type="ECO:0000313" key="5">
    <source>
        <dbReference type="RefSeq" id="XP_057407754.1"/>
    </source>
</evidence>
<dbReference type="RefSeq" id="XP_057407752.1">
    <property type="nucleotide sequence ID" value="XM_057551769.1"/>
</dbReference>
<gene>
    <name evidence="3 4 5" type="primary">FAM240C</name>
</gene>
<dbReference type="GeneID" id="103016447"/>
<evidence type="ECO:0000313" key="3">
    <source>
        <dbReference type="RefSeq" id="XP_057407751.1"/>
    </source>
</evidence>
<dbReference type="RefSeq" id="XP_057407754.1">
    <property type="nucleotide sequence ID" value="XM_057551771.1"/>
</dbReference>
<evidence type="ECO:0000313" key="4">
    <source>
        <dbReference type="RefSeq" id="XP_057407752.1"/>
    </source>
</evidence>
<feature type="region of interest" description="Disordered" evidence="1">
    <location>
        <begin position="58"/>
        <end position="113"/>
    </location>
</feature>
<keyword evidence="2" id="KW-1185">Reference proteome</keyword>
<dbReference type="Proteomes" id="UP001652580">
    <property type="component" value="Chromosome 8"/>
</dbReference>
<dbReference type="InterPro" id="IPR040261">
    <property type="entry name" value="FAM240"/>
</dbReference>
<feature type="compositionally biased region" description="Pro residues" evidence="1">
    <location>
        <begin position="72"/>
        <end position="84"/>
    </location>
</feature>
<proteinExistence type="predicted"/>
<sequence>MSKSYTLKNPGRVSYDAGMIKMFWEKKIELHTKQLQNEDMRMRRSALDRLRSEWARKLETRNQTMLSRQEAPPGPPLPAPPTSPQPEARPASPDGPAVAPAPAEPLCSFVSLA</sequence>
<accession>A0ABM3U078</accession>
<organism evidence="2 5">
    <name type="scientific">Balaenoptera acutorostrata</name>
    <name type="common">Common minke whale</name>
    <name type="synonym">Balaena rostrata</name>
    <dbReference type="NCBI Taxonomy" id="9767"/>
    <lineage>
        <taxon>Eukaryota</taxon>
        <taxon>Metazoa</taxon>
        <taxon>Chordata</taxon>
        <taxon>Craniata</taxon>
        <taxon>Vertebrata</taxon>
        <taxon>Euteleostomi</taxon>
        <taxon>Mammalia</taxon>
        <taxon>Eutheria</taxon>
        <taxon>Laurasiatheria</taxon>
        <taxon>Artiodactyla</taxon>
        <taxon>Whippomorpha</taxon>
        <taxon>Cetacea</taxon>
        <taxon>Mysticeti</taxon>
        <taxon>Balaenopteridae</taxon>
        <taxon>Balaenoptera</taxon>
    </lineage>
</organism>
<protein>
    <submittedName>
        <fullName evidence="3 4">Protein FAM240C</fullName>
    </submittedName>
</protein>
<evidence type="ECO:0000313" key="2">
    <source>
        <dbReference type="Proteomes" id="UP001652580"/>
    </source>
</evidence>
<reference evidence="3 4" key="1">
    <citation type="submission" date="2025-05" db="UniProtKB">
        <authorList>
            <consortium name="RefSeq"/>
        </authorList>
    </citation>
    <scope>IDENTIFICATION</scope>
</reference>
<dbReference type="PANTHER" id="PTHR40387:SF4">
    <property type="entry name" value="PROTEIN FAM240C"/>
    <property type="match status" value="1"/>
</dbReference>
<dbReference type="PANTHER" id="PTHR40387">
    <property type="entry name" value="PROTEIN FAM240B"/>
    <property type="match status" value="1"/>
</dbReference>